<evidence type="ECO:0000256" key="1">
    <source>
        <dbReference type="PROSITE-ProRule" id="PRU00339"/>
    </source>
</evidence>
<keyword evidence="4" id="KW-1185">Reference proteome</keyword>
<dbReference type="SMART" id="SM00028">
    <property type="entry name" value="TPR"/>
    <property type="match status" value="3"/>
</dbReference>
<dbReference type="InterPro" id="IPR011990">
    <property type="entry name" value="TPR-like_helical_dom_sf"/>
</dbReference>
<dbReference type="PANTHER" id="PTHR45588:SF1">
    <property type="entry name" value="WW DOMAIN-CONTAINING PROTEIN"/>
    <property type="match status" value="1"/>
</dbReference>
<dbReference type="RefSeq" id="WP_237876579.1">
    <property type="nucleotide sequence ID" value="NZ_JAKLTR010000025.1"/>
</dbReference>
<dbReference type="Gene3D" id="1.25.40.10">
    <property type="entry name" value="Tetratricopeptide repeat domain"/>
    <property type="match status" value="2"/>
</dbReference>
<sequence length="557" mass="62089">MLRIPFYSLTIFLLGLSSCRQPKGNIPSSTDIDALTLKKGKIISCGADQQFGLANLEMSCDKRSLADFRLAVSLLHSFEYDEAEKAFAKVIDETPGCSMAYWGVAMSNFHALWAPPAIAELKKGSKAIEIANSITNKTSREQAYIKAIDAYYAGWETVSHKERCKRYADAMEKLHAAYPSDKEAAAFYALSLVAAADPSDKTYTNQLKAGTILSALYPGQPDHPGIVHYIIHTYDYPEIAQHALTAARKYAGIAPSSAHALHMPSHIFTRLGLWDECIRSNQESVSSAQCYAEETKIGKHWDEELHGLDYLVYAYLQKGDNDAANRQLQYLNTIKEVKPTNFKVAYSFAAIPARILLENKDWKAAAQLLNTQTPVNWKEYPWQESITHFSRLLGAAHTRDLASATKELQILKALRDTLLRQNDSYKAQQVDVQILTGEAWIEFQSGKKDTALKRMIQAADLEDKTEKHPVTPGEILPARELLGDLLMEMNRYTEALSAYERSLKKNPARFNSLYGAALAASKTGNPERAASFARDLINQSPGSKRAEVLLARDLSRN</sequence>
<evidence type="ECO:0000256" key="2">
    <source>
        <dbReference type="SAM" id="Coils"/>
    </source>
</evidence>
<accession>A0ABS9KZI3</accession>
<proteinExistence type="predicted"/>
<dbReference type="PROSITE" id="PS50005">
    <property type="entry name" value="TPR"/>
    <property type="match status" value="1"/>
</dbReference>
<dbReference type="InterPro" id="IPR019734">
    <property type="entry name" value="TPR_rpt"/>
</dbReference>
<feature type="coiled-coil region" evidence="2">
    <location>
        <begin position="401"/>
        <end position="428"/>
    </location>
</feature>
<reference evidence="3" key="1">
    <citation type="submission" date="2022-01" db="EMBL/GenBank/DDBJ databases">
        <authorList>
            <person name="Jo J.-H."/>
            <person name="Im W.-T."/>
        </authorList>
    </citation>
    <scope>NUCLEOTIDE SEQUENCE</scope>
    <source>
        <strain evidence="3">NA20</strain>
    </source>
</reference>
<evidence type="ECO:0000313" key="4">
    <source>
        <dbReference type="Proteomes" id="UP001165367"/>
    </source>
</evidence>
<feature type="repeat" description="TPR" evidence="1">
    <location>
        <begin position="476"/>
        <end position="509"/>
    </location>
</feature>
<dbReference type="EMBL" id="JAKLTR010000025">
    <property type="protein sequence ID" value="MCG2617757.1"/>
    <property type="molecule type" value="Genomic_DNA"/>
</dbReference>
<dbReference type="Pfam" id="PF13432">
    <property type="entry name" value="TPR_16"/>
    <property type="match status" value="1"/>
</dbReference>
<name>A0ABS9KZI3_9BACT</name>
<keyword evidence="2" id="KW-0175">Coiled coil</keyword>
<comment type="caution">
    <text evidence="3">The sequence shown here is derived from an EMBL/GenBank/DDBJ whole genome shotgun (WGS) entry which is preliminary data.</text>
</comment>
<keyword evidence="1" id="KW-0802">TPR repeat</keyword>
<dbReference type="PANTHER" id="PTHR45588">
    <property type="entry name" value="TPR DOMAIN-CONTAINING PROTEIN"/>
    <property type="match status" value="1"/>
</dbReference>
<dbReference type="SUPFAM" id="SSF48452">
    <property type="entry name" value="TPR-like"/>
    <property type="match status" value="1"/>
</dbReference>
<dbReference type="Proteomes" id="UP001165367">
    <property type="component" value="Unassembled WGS sequence"/>
</dbReference>
<organism evidence="3 4">
    <name type="scientific">Terrimonas ginsenosidimutans</name>
    <dbReference type="NCBI Taxonomy" id="2908004"/>
    <lineage>
        <taxon>Bacteria</taxon>
        <taxon>Pseudomonadati</taxon>
        <taxon>Bacteroidota</taxon>
        <taxon>Chitinophagia</taxon>
        <taxon>Chitinophagales</taxon>
        <taxon>Chitinophagaceae</taxon>
        <taxon>Terrimonas</taxon>
    </lineage>
</organism>
<evidence type="ECO:0000313" key="3">
    <source>
        <dbReference type="EMBL" id="MCG2617757.1"/>
    </source>
</evidence>
<dbReference type="PROSITE" id="PS51257">
    <property type="entry name" value="PROKAR_LIPOPROTEIN"/>
    <property type="match status" value="1"/>
</dbReference>
<protein>
    <submittedName>
        <fullName evidence="3">Tetratricopeptide repeat protein</fullName>
    </submittedName>
</protein>
<gene>
    <name evidence="3" type="ORF">LZZ85_25875</name>
</gene>